<organism evidence="4 5">
    <name type="scientific">candidate division KSB3 bacterium</name>
    <dbReference type="NCBI Taxonomy" id="2044937"/>
    <lineage>
        <taxon>Bacteria</taxon>
        <taxon>candidate division KSB3</taxon>
    </lineage>
</organism>
<dbReference type="PANTHER" id="PTHR40065:SF3">
    <property type="entry name" value="RNA-BINDING PROTEIN YHBY"/>
    <property type="match status" value="1"/>
</dbReference>
<evidence type="ECO:0000313" key="4">
    <source>
        <dbReference type="EMBL" id="MBD3327515.1"/>
    </source>
</evidence>
<dbReference type="GO" id="GO:0003723">
    <property type="term" value="F:RNA binding"/>
    <property type="evidence" value="ECO:0007669"/>
    <property type="project" value="UniProtKB-UniRule"/>
</dbReference>
<dbReference type="AlphaFoldDB" id="A0A9D5K0Y4"/>
<evidence type="ECO:0000259" key="3">
    <source>
        <dbReference type="PROSITE" id="PS51295"/>
    </source>
</evidence>
<evidence type="ECO:0000256" key="1">
    <source>
        <dbReference type="ARBA" id="ARBA00022884"/>
    </source>
</evidence>
<name>A0A9D5K0Y4_9BACT</name>
<sequence>MTTRKGSTRAYLRGLAHHLKPIIFVGQQGITKSFIEAVEHALDAHELIKVRFNSFKDEKKILAQEIAEQTQSELVGMIGHVAILYRAHPDETQRTIQIPEE</sequence>
<dbReference type="EMBL" id="WJJP01000747">
    <property type="protein sequence ID" value="MBD3327515.1"/>
    <property type="molecule type" value="Genomic_DNA"/>
</dbReference>
<dbReference type="SMART" id="SM01103">
    <property type="entry name" value="CRS1_YhbY"/>
    <property type="match status" value="1"/>
</dbReference>
<dbReference type="Pfam" id="PF01985">
    <property type="entry name" value="CRS1_YhbY"/>
    <property type="match status" value="1"/>
</dbReference>
<comment type="caution">
    <text evidence="4">The sequence shown here is derived from an EMBL/GenBank/DDBJ whole genome shotgun (WGS) entry which is preliminary data.</text>
</comment>
<dbReference type="Proteomes" id="UP000649604">
    <property type="component" value="Unassembled WGS sequence"/>
</dbReference>
<dbReference type="SUPFAM" id="SSF75471">
    <property type="entry name" value="YhbY-like"/>
    <property type="match status" value="1"/>
</dbReference>
<evidence type="ECO:0000256" key="2">
    <source>
        <dbReference type="PROSITE-ProRule" id="PRU00626"/>
    </source>
</evidence>
<protein>
    <submittedName>
        <fullName evidence="4">Ribosome assembly RNA-binding protein YhbY</fullName>
    </submittedName>
</protein>
<dbReference type="PANTHER" id="PTHR40065">
    <property type="entry name" value="RNA-BINDING PROTEIN YHBY"/>
    <property type="match status" value="1"/>
</dbReference>
<accession>A0A9D5K0Y4</accession>
<dbReference type="Gene3D" id="3.30.110.60">
    <property type="entry name" value="YhbY-like"/>
    <property type="match status" value="1"/>
</dbReference>
<dbReference type="InterPro" id="IPR051925">
    <property type="entry name" value="RNA-binding_domain"/>
</dbReference>
<feature type="domain" description="CRM" evidence="3">
    <location>
        <begin position="2"/>
        <end position="97"/>
    </location>
</feature>
<dbReference type="InterPro" id="IPR001890">
    <property type="entry name" value="RNA-binding_CRM"/>
</dbReference>
<reference evidence="4" key="1">
    <citation type="submission" date="2019-11" db="EMBL/GenBank/DDBJ databases">
        <title>Microbial mats filling the niche in hypersaline microbial mats.</title>
        <authorList>
            <person name="Wong H.L."/>
            <person name="Macleod F.I."/>
            <person name="White R.A. III"/>
            <person name="Burns B.P."/>
        </authorList>
    </citation>
    <scope>NUCLEOTIDE SEQUENCE</scope>
    <source>
        <strain evidence="4">Rbin_158</strain>
    </source>
</reference>
<evidence type="ECO:0000313" key="5">
    <source>
        <dbReference type="Proteomes" id="UP000649604"/>
    </source>
</evidence>
<dbReference type="PROSITE" id="PS51295">
    <property type="entry name" value="CRM"/>
    <property type="match status" value="1"/>
</dbReference>
<proteinExistence type="predicted"/>
<gene>
    <name evidence="4" type="ORF">GF339_23220</name>
</gene>
<keyword evidence="1 2" id="KW-0694">RNA-binding</keyword>
<dbReference type="InterPro" id="IPR035920">
    <property type="entry name" value="YhbY-like_sf"/>
</dbReference>